<proteinExistence type="predicted"/>
<dbReference type="OrthoDB" id="977752at2"/>
<dbReference type="InterPro" id="IPR051056">
    <property type="entry name" value="Glycosyl_Hydrolase_73"/>
</dbReference>
<feature type="domain" description="Mannosyl-glycoprotein endo-beta-N-acetylglucosamidase-like" evidence="2">
    <location>
        <begin position="40"/>
        <end position="200"/>
    </location>
</feature>
<dbReference type="InterPro" id="IPR002901">
    <property type="entry name" value="MGlyc_endo_b_GlcNAc-like_dom"/>
</dbReference>
<dbReference type="Proteomes" id="UP000008461">
    <property type="component" value="Chromosome"/>
</dbReference>
<dbReference type="EMBL" id="CP002691">
    <property type="protein sequence ID" value="AEE49805.1"/>
    <property type="molecule type" value="Genomic_DNA"/>
</dbReference>
<name>F4L5C5_HALH1</name>
<dbReference type="eggNOG" id="COG1705">
    <property type="taxonomic scope" value="Bacteria"/>
</dbReference>
<dbReference type="RefSeq" id="WP_013764358.1">
    <property type="nucleotide sequence ID" value="NC_015510.1"/>
</dbReference>
<dbReference type="GO" id="GO:0004040">
    <property type="term" value="F:amidase activity"/>
    <property type="evidence" value="ECO:0007669"/>
    <property type="project" value="InterPro"/>
</dbReference>
<keyword evidence="4" id="KW-1185">Reference proteome</keyword>
<sequence length="212" mass="23873">MSWSAASSLGGKYWALKNLQWTSTYPLFVLLFVSFQAFAQTPAEEKALKIAYVKKFSWLAIEEMKRTGIPASIKLAQAIVESHSGISSLATEANNHFGLKCGKDWMGQAIYKYDDDRDANGVLVESCFQAYSTIRQSYMSHSAHLSNPAKMDRYGYLFALDILDYRAWAEGLQKGGYSTNPIYANILIQTIEDLGLKELDLRVLRETGYIRP</sequence>
<reference evidence="3 4" key="1">
    <citation type="journal article" date="2011" name="Stand. Genomic Sci.">
        <title>Complete genome sequence of Haliscomenobacter hydrossis type strain (O).</title>
        <authorList>
            <consortium name="US DOE Joint Genome Institute (JGI-PGF)"/>
            <person name="Daligault H."/>
            <person name="Lapidus A."/>
            <person name="Zeytun A."/>
            <person name="Nolan M."/>
            <person name="Lucas S."/>
            <person name="Del Rio T.G."/>
            <person name="Tice H."/>
            <person name="Cheng J.F."/>
            <person name="Tapia R."/>
            <person name="Han C."/>
            <person name="Goodwin L."/>
            <person name="Pitluck S."/>
            <person name="Liolios K."/>
            <person name="Pagani I."/>
            <person name="Ivanova N."/>
            <person name="Huntemann M."/>
            <person name="Mavromatis K."/>
            <person name="Mikhailova N."/>
            <person name="Pati A."/>
            <person name="Chen A."/>
            <person name="Palaniappan K."/>
            <person name="Land M."/>
            <person name="Hauser L."/>
            <person name="Brambilla E.M."/>
            <person name="Rohde M."/>
            <person name="Verbarg S."/>
            <person name="Goker M."/>
            <person name="Bristow J."/>
            <person name="Eisen J.A."/>
            <person name="Markowitz V."/>
            <person name="Hugenholtz P."/>
            <person name="Kyrpides N.C."/>
            <person name="Klenk H.P."/>
            <person name="Woyke T."/>
        </authorList>
    </citation>
    <scope>NUCLEOTIDE SEQUENCE [LARGE SCALE GENOMIC DNA]</scope>
    <source>
        <strain evidence="4">ATCC 27775 / DSM 1100 / LMG 10767 / O</strain>
    </source>
</reference>
<evidence type="ECO:0000259" key="2">
    <source>
        <dbReference type="SMART" id="SM00047"/>
    </source>
</evidence>
<evidence type="ECO:0000313" key="3">
    <source>
        <dbReference type="EMBL" id="AEE49805.1"/>
    </source>
</evidence>
<dbReference type="STRING" id="760192.Halhy_1920"/>
<dbReference type="Pfam" id="PF01832">
    <property type="entry name" value="Glucosaminidase"/>
    <property type="match status" value="1"/>
</dbReference>
<dbReference type="AlphaFoldDB" id="F4L5C5"/>
<evidence type="ECO:0000256" key="1">
    <source>
        <dbReference type="ARBA" id="ARBA00022801"/>
    </source>
</evidence>
<reference key="2">
    <citation type="submission" date="2011-04" db="EMBL/GenBank/DDBJ databases">
        <title>Complete sequence of chromosome of Haliscomenobacter hydrossis DSM 1100.</title>
        <authorList>
            <consortium name="US DOE Joint Genome Institute (JGI-PGF)"/>
            <person name="Lucas S."/>
            <person name="Han J."/>
            <person name="Lapidus A."/>
            <person name="Bruce D."/>
            <person name="Goodwin L."/>
            <person name="Pitluck S."/>
            <person name="Peters L."/>
            <person name="Kyrpides N."/>
            <person name="Mavromatis K."/>
            <person name="Ivanova N."/>
            <person name="Ovchinnikova G."/>
            <person name="Pagani I."/>
            <person name="Daligault H."/>
            <person name="Detter J.C."/>
            <person name="Han C."/>
            <person name="Land M."/>
            <person name="Hauser L."/>
            <person name="Markowitz V."/>
            <person name="Cheng J.-F."/>
            <person name="Hugenholtz P."/>
            <person name="Woyke T."/>
            <person name="Wu D."/>
            <person name="Verbarg S."/>
            <person name="Frueling A."/>
            <person name="Brambilla E."/>
            <person name="Klenk H.-P."/>
            <person name="Eisen J.A."/>
        </authorList>
    </citation>
    <scope>NUCLEOTIDE SEQUENCE</scope>
    <source>
        <strain>DSM 1100</strain>
    </source>
</reference>
<dbReference type="PANTHER" id="PTHR33308:SF9">
    <property type="entry name" value="PEPTIDOGLYCAN HYDROLASE FLGJ"/>
    <property type="match status" value="1"/>
</dbReference>
<keyword evidence="1" id="KW-0378">Hydrolase</keyword>
<dbReference type="Gene3D" id="1.10.530.10">
    <property type="match status" value="1"/>
</dbReference>
<gene>
    <name evidence="3" type="ordered locus">Halhy_1920</name>
</gene>
<organism evidence="3 4">
    <name type="scientific">Haliscomenobacter hydrossis (strain ATCC 27775 / DSM 1100 / LMG 10767 / O)</name>
    <dbReference type="NCBI Taxonomy" id="760192"/>
    <lineage>
        <taxon>Bacteria</taxon>
        <taxon>Pseudomonadati</taxon>
        <taxon>Bacteroidota</taxon>
        <taxon>Saprospiria</taxon>
        <taxon>Saprospirales</taxon>
        <taxon>Haliscomenobacteraceae</taxon>
        <taxon>Haliscomenobacter</taxon>
    </lineage>
</organism>
<dbReference type="SMART" id="SM00047">
    <property type="entry name" value="LYZ2"/>
    <property type="match status" value="1"/>
</dbReference>
<dbReference type="HOGENOM" id="CLU_013771_1_2_10"/>
<protein>
    <submittedName>
        <fullName evidence="3">Mannosyl-glycoprotein endo-beta-N-acetylglucosamidase</fullName>
    </submittedName>
</protein>
<accession>F4L5C5</accession>
<dbReference type="PANTHER" id="PTHR33308">
    <property type="entry name" value="PEPTIDOGLYCAN HYDROLASE FLGJ"/>
    <property type="match status" value="1"/>
</dbReference>
<evidence type="ECO:0000313" key="4">
    <source>
        <dbReference type="Proteomes" id="UP000008461"/>
    </source>
</evidence>
<dbReference type="KEGG" id="hhy:Halhy_1920"/>